<dbReference type="PANTHER" id="PTHR30270:SF0">
    <property type="entry name" value="THIAMINE-MONOPHOSPHATE KINASE"/>
    <property type="match status" value="1"/>
</dbReference>
<dbReference type="InterPro" id="IPR010918">
    <property type="entry name" value="PurM-like_C_dom"/>
</dbReference>
<dbReference type="InterPro" id="IPR006283">
    <property type="entry name" value="ThiL-like"/>
</dbReference>
<dbReference type="Pfam" id="PF02769">
    <property type="entry name" value="AIRS_C"/>
    <property type="match status" value="1"/>
</dbReference>
<name>A0ABN2NN58_9PSEU</name>
<dbReference type="InterPro" id="IPR036921">
    <property type="entry name" value="PurM-like_N_sf"/>
</dbReference>
<evidence type="ECO:0000259" key="3">
    <source>
        <dbReference type="Pfam" id="PF02769"/>
    </source>
</evidence>
<feature type="domain" description="PurM-like N-terminal" evidence="2">
    <location>
        <begin position="62"/>
        <end position="163"/>
    </location>
</feature>
<dbReference type="SUPFAM" id="SSF56042">
    <property type="entry name" value="PurM C-terminal domain-like"/>
    <property type="match status" value="1"/>
</dbReference>
<feature type="region of interest" description="Disordered" evidence="1">
    <location>
        <begin position="1"/>
        <end position="22"/>
    </location>
</feature>
<dbReference type="SUPFAM" id="SSF55326">
    <property type="entry name" value="PurM N-terminal domain-like"/>
    <property type="match status" value="1"/>
</dbReference>
<sequence length="334" mass="33382">MAEPLPGLLPVPIPGPTPGTPPPDSLAEIAAACLANPGLAAKAEIALVGEVLGDTDWEGGPGDDGAVVGNGIIACGEALFPPFVAADPHGAGFAAVLTNVNDVAAMGGVPLGIVDTVVASEAVARKALAGMREAAELLDVPIVGGHLTMHDGEPAISAFAVGASAAPLSVTRAAPGQTLVVAAALDGRMREDFPFFPAFEARGRRCAGDVRLLGALAEAGTVVAAKDISMAGLVGSLAMLLEPGRLGVTVDVSAVPAPAGVPLTRWFTCFPSFGFLLCVPPGREAECLAAFADRDLAAAAVGILDDTGILALARDGERVEVLDLTTTAITGLPR</sequence>
<organism evidence="4 5">
    <name type="scientific">Pseudonocardia ailaonensis</name>
    <dbReference type="NCBI Taxonomy" id="367279"/>
    <lineage>
        <taxon>Bacteria</taxon>
        <taxon>Bacillati</taxon>
        <taxon>Actinomycetota</taxon>
        <taxon>Actinomycetes</taxon>
        <taxon>Pseudonocardiales</taxon>
        <taxon>Pseudonocardiaceae</taxon>
        <taxon>Pseudonocardia</taxon>
    </lineage>
</organism>
<dbReference type="Gene3D" id="3.30.1330.10">
    <property type="entry name" value="PurM-like, N-terminal domain"/>
    <property type="match status" value="1"/>
</dbReference>
<keyword evidence="5" id="KW-1185">Reference proteome</keyword>
<accession>A0ABN2NN58</accession>
<proteinExistence type="predicted"/>
<dbReference type="EMBL" id="BAAAQK010000028">
    <property type="protein sequence ID" value="GAA1875286.1"/>
    <property type="molecule type" value="Genomic_DNA"/>
</dbReference>
<dbReference type="InterPro" id="IPR036676">
    <property type="entry name" value="PurM-like_C_sf"/>
</dbReference>
<evidence type="ECO:0000313" key="4">
    <source>
        <dbReference type="EMBL" id="GAA1875286.1"/>
    </source>
</evidence>
<feature type="domain" description="PurM-like C-terminal" evidence="3">
    <location>
        <begin position="214"/>
        <end position="308"/>
    </location>
</feature>
<protein>
    <submittedName>
        <fullName evidence="4">Methanogenesis marker 2 protein</fullName>
    </submittedName>
</protein>
<dbReference type="Proteomes" id="UP001500449">
    <property type="component" value="Unassembled WGS sequence"/>
</dbReference>
<evidence type="ECO:0000256" key="1">
    <source>
        <dbReference type="SAM" id="MobiDB-lite"/>
    </source>
</evidence>
<feature type="compositionally biased region" description="Pro residues" evidence="1">
    <location>
        <begin position="7"/>
        <end position="22"/>
    </location>
</feature>
<dbReference type="InterPro" id="IPR016188">
    <property type="entry name" value="PurM-like_N"/>
</dbReference>
<reference evidence="4 5" key="1">
    <citation type="journal article" date="2019" name="Int. J. Syst. Evol. Microbiol.">
        <title>The Global Catalogue of Microorganisms (GCM) 10K type strain sequencing project: providing services to taxonomists for standard genome sequencing and annotation.</title>
        <authorList>
            <consortium name="The Broad Institute Genomics Platform"/>
            <consortium name="The Broad Institute Genome Sequencing Center for Infectious Disease"/>
            <person name="Wu L."/>
            <person name="Ma J."/>
        </authorList>
    </citation>
    <scope>NUCLEOTIDE SEQUENCE [LARGE SCALE GENOMIC DNA]</scope>
    <source>
        <strain evidence="4 5">JCM 16009</strain>
    </source>
</reference>
<dbReference type="PANTHER" id="PTHR30270">
    <property type="entry name" value="THIAMINE-MONOPHOSPHATE KINASE"/>
    <property type="match status" value="1"/>
</dbReference>
<evidence type="ECO:0000313" key="5">
    <source>
        <dbReference type="Proteomes" id="UP001500449"/>
    </source>
</evidence>
<dbReference type="Gene3D" id="3.90.650.10">
    <property type="entry name" value="PurM-like C-terminal domain"/>
    <property type="match status" value="1"/>
</dbReference>
<gene>
    <name evidence="4" type="ORF">GCM10009836_65680</name>
</gene>
<dbReference type="Pfam" id="PF00586">
    <property type="entry name" value="AIRS"/>
    <property type="match status" value="1"/>
</dbReference>
<comment type="caution">
    <text evidence="4">The sequence shown here is derived from an EMBL/GenBank/DDBJ whole genome shotgun (WGS) entry which is preliminary data.</text>
</comment>
<evidence type="ECO:0000259" key="2">
    <source>
        <dbReference type="Pfam" id="PF00586"/>
    </source>
</evidence>
<dbReference type="RefSeq" id="WP_344426245.1">
    <property type="nucleotide sequence ID" value="NZ_BAAAQK010000028.1"/>
</dbReference>